<dbReference type="PANTHER" id="PTHR13126:SF0">
    <property type="entry name" value="ATP SYNTHASE MITOCHONDRIAL F1 COMPLEX ASSEMBLY FACTOR 1"/>
    <property type="match status" value="1"/>
</dbReference>
<evidence type="ECO:0000313" key="7">
    <source>
        <dbReference type="Proteomes" id="UP000076532"/>
    </source>
</evidence>
<comment type="subcellular location">
    <subcellularLocation>
        <location evidence="1">Mitochondrion</location>
    </subcellularLocation>
</comment>
<evidence type="ECO:0000256" key="3">
    <source>
        <dbReference type="ARBA" id="ARBA00022946"/>
    </source>
</evidence>
<dbReference type="OrthoDB" id="16535at2759"/>
<reference evidence="6 7" key="1">
    <citation type="journal article" date="2016" name="Mol. Biol. Evol.">
        <title>Comparative Genomics of Early-Diverging Mushroom-Forming Fungi Provides Insights into the Origins of Lignocellulose Decay Capabilities.</title>
        <authorList>
            <person name="Nagy L.G."/>
            <person name="Riley R."/>
            <person name="Tritt A."/>
            <person name="Adam C."/>
            <person name="Daum C."/>
            <person name="Floudas D."/>
            <person name="Sun H."/>
            <person name="Yadav J.S."/>
            <person name="Pangilinan J."/>
            <person name="Larsson K.H."/>
            <person name="Matsuura K."/>
            <person name="Barry K."/>
            <person name="Labutti K."/>
            <person name="Kuo R."/>
            <person name="Ohm R.A."/>
            <person name="Bhattacharya S.S."/>
            <person name="Shirouzu T."/>
            <person name="Yoshinaga Y."/>
            <person name="Martin F.M."/>
            <person name="Grigoriev I.V."/>
            <person name="Hibbett D.S."/>
        </authorList>
    </citation>
    <scope>NUCLEOTIDE SEQUENCE [LARGE SCALE GENOMIC DNA]</scope>
    <source>
        <strain evidence="6 7">CBS 109695</strain>
    </source>
</reference>
<feature type="compositionally biased region" description="Low complexity" evidence="5">
    <location>
        <begin position="126"/>
        <end position="137"/>
    </location>
</feature>
<feature type="region of interest" description="Disordered" evidence="5">
    <location>
        <begin position="111"/>
        <end position="137"/>
    </location>
</feature>
<organism evidence="6 7">
    <name type="scientific">Athelia psychrophila</name>
    <dbReference type="NCBI Taxonomy" id="1759441"/>
    <lineage>
        <taxon>Eukaryota</taxon>
        <taxon>Fungi</taxon>
        <taxon>Dikarya</taxon>
        <taxon>Basidiomycota</taxon>
        <taxon>Agaricomycotina</taxon>
        <taxon>Agaricomycetes</taxon>
        <taxon>Agaricomycetidae</taxon>
        <taxon>Atheliales</taxon>
        <taxon>Atheliaceae</taxon>
        <taxon>Athelia</taxon>
    </lineage>
</organism>
<name>A0A166V6Q4_9AGAM</name>
<dbReference type="STRING" id="436010.A0A166V6Q4"/>
<dbReference type="AlphaFoldDB" id="A0A166V6Q4"/>
<evidence type="ECO:0000256" key="4">
    <source>
        <dbReference type="ARBA" id="ARBA00023128"/>
    </source>
</evidence>
<dbReference type="Pfam" id="PF06644">
    <property type="entry name" value="ATP11"/>
    <property type="match status" value="1"/>
</dbReference>
<evidence type="ECO:0000256" key="5">
    <source>
        <dbReference type="SAM" id="MobiDB-lite"/>
    </source>
</evidence>
<accession>A0A166V6Q4</accession>
<keyword evidence="4" id="KW-0496">Mitochondrion</keyword>
<dbReference type="GO" id="GO:0005739">
    <property type="term" value="C:mitochondrion"/>
    <property type="evidence" value="ECO:0007669"/>
    <property type="project" value="UniProtKB-SubCell"/>
</dbReference>
<evidence type="ECO:0000313" key="6">
    <source>
        <dbReference type="EMBL" id="KZP32398.1"/>
    </source>
</evidence>
<dbReference type="Proteomes" id="UP000076532">
    <property type="component" value="Unassembled WGS sequence"/>
</dbReference>
<keyword evidence="7" id="KW-1185">Reference proteome</keyword>
<dbReference type="InterPro" id="IPR010591">
    <property type="entry name" value="ATP11"/>
</dbReference>
<dbReference type="EMBL" id="KV417486">
    <property type="protein sequence ID" value="KZP32398.1"/>
    <property type="molecule type" value="Genomic_DNA"/>
</dbReference>
<protein>
    <submittedName>
        <fullName evidence="6">ATP11-domain-containing protein</fullName>
    </submittedName>
</protein>
<dbReference type="GO" id="GO:0033615">
    <property type="term" value="P:mitochondrial proton-transporting ATP synthase complex assembly"/>
    <property type="evidence" value="ECO:0007669"/>
    <property type="project" value="TreeGrafter"/>
</dbReference>
<dbReference type="PANTHER" id="PTHR13126">
    <property type="entry name" value="CHAPERONE ATP11"/>
    <property type="match status" value="1"/>
</dbReference>
<keyword evidence="3" id="KW-0809">Transit peptide</keyword>
<evidence type="ECO:0000256" key="2">
    <source>
        <dbReference type="ARBA" id="ARBA00009116"/>
    </source>
</evidence>
<gene>
    <name evidence="6" type="ORF">FIBSPDRAFT_944452</name>
</gene>
<evidence type="ECO:0000256" key="1">
    <source>
        <dbReference type="ARBA" id="ARBA00004173"/>
    </source>
</evidence>
<comment type="similarity">
    <text evidence="2">Belongs to the ATP11 family.</text>
</comment>
<proteinExistence type="inferred from homology"/>
<sequence length="381" mass="41317">MTGAHASRLILRSALSRNAVTAPRYGLRSLHSGTEAKQKSLADKYTEKLERAAKEKGLSVSALAAKAQEELRVTQRAEAAVRAAASAAKVAAANAEAAKAQLANPRPALDAIGKTRKDNSPVKVGTPTHSSLPTSSASSVQPLSAIMNLPRILATPHTADQIAQLWTAYHVSRSGGTGKGYICASFPLELYEKLTSISRKYPSFVVPIPRVRDGPPAEGEEDTAYEFYFLQWDFHEPPPTPSAVEADPFLAGKAQPPSENPQIATILLTPLQEYKMRASFATPYMVLTFYTDLASSHGTVLMRGEITPAGASAVPGVDMPQGTGGRHMLSQADAQLLAMEVQKFYLWNKGDKESEAQRLLRVFHDTPEEFKWEDLLKHAKL</sequence>